<feature type="compositionally biased region" description="Low complexity" evidence="1">
    <location>
        <begin position="69"/>
        <end position="79"/>
    </location>
</feature>
<protein>
    <submittedName>
        <fullName evidence="2">Uncharacterized protein</fullName>
    </submittedName>
</protein>
<evidence type="ECO:0000256" key="1">
    <source>
        <dbReference type="SAM" id="MobiDB-lite"/>
    </source>
</evidence>
<organism evidence="2 3">
    <name type="scientific">Tetrabaena socialis</name>
    <dbReference type="NCBI Taxonomy" id="47790"/>
    <lineage>
        <taxon>Eukaryota</taxon>
        <taxon>Viridiplantae</taxon>
        <taxon>Chlorophyta</taxon>
        <taxon>core chlorophytes</taxon>
        <taxon>Chlorophyceae</taxon>
        <taxon>CS clade</taxon>
        <taxon>Chlamydomonadales</taxon>
        <taxon>Tetrabaenaceae</taxon>
        <taxon>Tetrabaena</taxon>
    </lineage>
</organism>
<evidence type="ECO:0000313" key="3">
    <source>
        <dbReference type="Proteomes" id="UP000236333"/>
    </source>
</evidence>
<dbReference type="AlphaFoldDB" id="A0A2J7ZNZ1"/>
<feature type="compositionally biased region" description="Low complexity" evidence="1">
    <location>
        <begin position="183"/>
        <end position="194"/>
    </location>
</feature>
<comment type="caution">
    <text evidence="2">The sequence shown here is derived from an EMBL/GenBank/DDBJ whole genome shotgun (WGS) entry which is preliminary data.</text>
</comment>
<accession>A0A2J7ZNZ1</accession>
<keyword evidence="3" id="KW-1185">Reference proteome</keyword>
<dbReference type="EMBL" id="PGGS01000746">
    <property type="protein sequence ID" value="PNH01980.1"/>
    <property type="molecule type" value="Genomic_DNA"/>
</dbReference>
<gene>
    <name evidence="2" type="ORF">TSOC_012101</name>
</gene>
<feature type="non-terminal residue" evidence="2">
    <location>
        <position position="1"/>
    </location>
</feature>
<evidence type="ECO:0000313" key="2">
    <source>
        <dbReference type="EMBL" id="PNH01980.1"/>
    </source>
</evidence>
<feature type="compositionally biased region" description="Basic and acidic residues" evidence="1">
    <location>
        <begin position="85"/>
        <end position="113"/>
    </location>
</feature>
<feature type="region of interest" description="Disordered" evidence="1">
    <location>
        <begin position="69"/>
        <end position="223"/>
    </location>
</feature>
<dbReference type="OrthoDB" id="557947at2759"/>
<proteinExistence type="predicted"/>
<dbReference type="Proteomes" id="UP000236333">
    <property type="component" value="Unassembled WGS sequence"/>
</dbReference>
<feature type="region of interest" description="Disordered" evidence="1">
    <location>
        <begin position="398"/>
        <end position="417"/>
    </location>
</feature>
<feature type="compositionally biased region" description="Acidic residues" evidence="1">
    <location>
        <begin position="398"/>
        <end position="408"/>
    </location>
</feature>
<feature type="compositionally biased region" description="Basic and acidic residues" evidence="1">
    <location>
        <begin position="121"/>
        <end position="182"/>
    </location>
</feature>
<sequence length="450" mass="49938">QAGVQAWSTAVQVELCTLLGMQDGEPLHHMLMDVGRYLLTEKRFERLVTACRWQLAPVRPASFFEPAAAAAAEPVPADAARGRQRREQETPAEAEQRLAAEAERSRQRRERETPAATEQRLAAKAERSRQRRERETPAEAEQRLAIEAERSQQRREQETPAEEQHRRAADAERSRQRRERETPAAAEEWLAAGAVRDQQRRKRKAEERSTRQPPPGSKSAPDALLARAEDVMGMRYFRTEDPVVPELPECIEELVPSWPVRVQDLPAGTPPPQVPYAKHVDLAVALAQTARETMASRVCAMCSCVWPPVEVELFLIEAIPNVELLRANMLCTPSVLRHAHTLFWRRMPLALDGRAPAPPDVAPATFEKRNRSQQAQAAAAAAATVNALVDDGSAMLDDVDEGSEDEEAAACSDGSSDEEDARVRFSTAFSDFGSARAICGGFAFGRFPFP</sequence>
<name>A0A2J7ZNZ1_9CHLO</name>
<reference evidence="2 3" key="1">
    <citation type="journal article" date="2017" name="Mol. Biol. Evol.">
        <title>The 4-celled Tetrabaena socialis nuclear genome reveals the essential components for genetic control of cell number at the origin of multicellularity in the volvocine lineage.</title>
        <authorList>
            <person name="Featherston J."/>
            <person name="Arakaki Y."/>
            <person name="Hanschen E.R."/>
            <person name="Ferris P.J."/>
            <person name="Michod R.E."/>
            <person name="Olson B.J.S.C."/>
            <person name="Nozaki H."/>
            <person name="Durand P.M."/>
        </authorList>
    </citation>
    <scope>NUCLEOTIDE SEQUENCE [LARGE SCALE GENOMIC DNA]</scope>
    <source>
        <strain evidence="2 3">NIES-571</strain>
    </source>
</reference>